<feature type="chain" id="PRO_5037174710" description="mannan endo-1,4-beta-mannosidase" evidence="5">
    <location>
        <begin position="19"/>
        <end position="441"/>
    </location>
</feature>
<keyword evidence="5" id="KW-0732">Signal</keyword>
<dbReference type="Gene3D" id="3.20.20.80">
    <property type="entry name" value="Glycosidases"/>
    <property type="match status" value="1"/>
</dbReference>
<name>A0A937FXF3_9BACT</name>
<dbReference type="PROSITE" id="PS51257">
    <property type="entry name" value="PROKAR_LIPOPROTEIN"/>
    <property type="match status" value="1"/>
</dbReference>
<evidence type="ECO:0000256" key="5">
    <source>
        <dbReference type="SAM" id="SignalP"/>
    </source>
</evidence>
<evidence type="ECO:0000256" key="1">
    <source>
        <dbReference type="ARBA" id="ARBA00001678"/>
    </source>
</evidence>
<dbReference type="Proteomes" id="UP000614216">
    <property type="component" value="Unassembled WGS sequence"/>
</dbReference>
<dbReference type="PANTHER" id="PTHR31451">
    <property type="match status" value="1"/>
</dbReference>
<reference evidence="7" key="1">
    <citation type="submission" date="2021-01" db="EMBL/GenBank/DDBJ databases">
        <title>Fulvivirga kasyanovii gen. nov., sp nov., a novel member of the phylum Bacteroidetes isolated from seawater in a mussel farm.</title>
        <authorList>
            <person name="Zhao L.-H."/>
            <person name="Wang Z.-J."/>
        </authorList>
    </citation>
    <scope>NUCLEOTIDE SEQUENCE</scope>
    <source>
        <strain evidence="7">29W222</strain>
    </source>
</reference>
<keyword evidence="3" id="KW-0378">Hydrolase</keyword>
<accession>A0A937FXF3</accession>
<evidence type="ECO:0000256" key="4">
    <source>
        <dbReference type="ARBA" id="ARBA00023295"/>
    </source>
</evidence>
<comment type="caution">
    <text evidence="7">The sequence shown here is derived from an EMBL/GenBank/DDBJ whole genome shotgun (WGS) entry which is preliminary data.</text>
</comment>
<evidence type="ECO:0000313" key="8">
    <source>
        <dbReference type="Proteomes" id="UP000614216"/>
    </source>
</evidence>
<dbReference type="RefSeq" id="WP_202857483.1">
    <property type="nucleotide sequence ID" value="NZ_JAEUGD010000058.1"/>
</dbReference>
<evidence type="ECO:0000256" key="2">
    <source>
        <dbReference type="ARBA" id="ARBA00012706"/>
    </source>
</evidence>
<dbReference type="EC" id="3.2.1.78" evidence="2"/>
<organism evidence="7 8">
    <name type="scientific">Fulvivirga marina</name>
    <dbReference type="NCBI Taxonomy" id="2494733"/>
    <lineage>
        <taxon>Bacteria</taxon>
        <taxon>Pseudomonadati</taxon>
        <taxon>Bacteroidota</taxon>
        <taxon>Cytophagia</taxon>
        <taxon>Cytophagales</taxon>
        <taxon>Fulvivirgaceae</taxon>
        <taxon>Fulvivirga</taxon>
    </lineage>
</organism>
<dbReference type="InterPro" id="IPR017853">
    <property type="entry name" value="GH"/>
</dbReference>
<feature type="domain" description="Glycoside hydrolase family 5" evidence="6">
    <location>
        <begin position="34"/>
        <end position="434"/>
    </location>
</feature>
<keyword evidence="4" id="KW-0326">Glycosidase</keyword>
<keyword evidence="8" id="KW-1185">Reference proteome</keyword>
<dbReference type="GO" id="GO:0016985">
    <property type="term" value="F:mannan endo-1,4-beta-mannosidase activity"/>
    <property type="evidence" value="ECO:0007669"/>
    <property type="project" value="TreeGrafter"/>
</dbReference>
<proteinExistence type="predicted"/>
<dbReference type="InterPro" id="IPR045053">
    <property type="entry name" value="MAN-like"/>
</dbReference>
<evidence type="ECO:0000259" key="6">
    <source>
        <dbReference type="Pfam" id="PF26410"/>
    </source>
</evidence>
<dbReference type="Pfam" id="PF26410">
    <property type="entry name" value="GH5_mannosidase"/>
    <property type="match status" value="1"/>
</dbReference>
<dbReference type="EMBL" id="JAEUGD010000058">
    <property type="protein sequence ID" value="MBL6447940.1"/>
    <property type="molecule type" value="Genomic_DNA"/>
</dbReference>
<comment type="catalytic activity">
    <reaction evidence="1">
        <text>Random hydrolysis of (1-&gt;4)-beta-D-mannosidic linkages in mannans, galactomannans and glucomannans.</text>
        <dbReference type="EC" id="3.2.1.78"/>
    </reaction>
</comment>
<protein>
    <recommendedName>
        <fullName evidence="2">mannan endo-1,4-beta-mannosidase</fullName>
        <ecNumber evidence="2">3.2.1.78</ecNumber>
    </recommendedName>
</protein>
<dbReference type="AlphaFoldDB" id="A0A937FXF3"/>
<evidence type="ECO:0000313" key="7">
    <source>
        <dbReference type="EMBL" id="MBL6447940.1"/>
    </source>
</evidence>
<dbReference type="InterPro" id="IPR001547">
    <property type="entry name" value="Glyco_hydro_5"/>
</dbReference>
<gene>
    <name evidence="7" type="ORF">JMN32_16610</name>
</gene>
<dbReference type="SUPFAM" id="SSF51445">
    <property type="entry name" value="(Trans)glycosidases"/>
    <property type="match status" value="1"/>
</dbReference>
<evidence type="ECO:0000256" key="3">
    <source>
        <dbReference type="ARBA" id="ARBA00022801"/>
    </source>
</evidence>
<dbReference type="PANTHER" id="PTHR31451:SF40">
    <property type="entry name" value="GLYCOSIDE HYDROLASE FAMILY 5 DOMAIN-CONTAINING PROTEIN"/>
    <property type="match status" value="1"/>
</dbReference>
<feature type="signal peptide" evidence="5">
    <location>
        <begin position="1"/>
        <end position="18"/>
    </location>
</feature>
<sequence length="441" mass="50465">MKTLKLILILISSQLLLACKVAHDSRVARKIPIELITVKDGIFYKGSSPYYFVGANYWYGPLIAANNIGNRDRLVKELDLMKELGIDNLRILVGAEGDGKDSRVHPALQYKQGVYNEDLLDGLDFLLMQMRKRNMYAILYMNNNWIWSGGMSQYLEWNGYGEVPNPFLEDYTWPQYMNYTKQFHTCEPCMEAFSKHVAFIIGRTNSYTKIPYTQDNTIMSWQVANEPRVFSPDHEKAFAKWLKATVAQIQSLDSMHLISTGAEGKASYLDDIDMYERLHTNPDIDYLTMHMWPKNWGWYDTNNEEETTKISIEKANAYLDEHIAIAQKLHKPIVMSEFGFPREKESLSPEASIENRNIFYGAIIKRVLESKNKQDKLSGLNFWGFAGYGKADEANKGKWQHGDDFLADPPQEPQGLNSVFASDSTTLELILKANGVLSGKK</sequence>